<comment type="subcellular location">
    <subcellularLocation>
        <location evidence="1">Bud neck</location>
    </subcellularLocation>
</comment>
<dbReference type="GO" id="GO:0005938">
    <property type="term" value="C:cell cortex"/>
    <property type="evidence" value="ECO:0007669"/>
    <property type="project" value="UniProtKB-ARBA"/>
</dbReference>
<evidence type="ECO:0000256" key="2">
    <source>
        <dbReference type="ARBA" id="ARBA00022741"/>
    </source>
</evidence>
<dbReference type="GO" id="GO:0032156">
    <property type="term" value="C:septin cytoskeleton"/>
    <property type="evidence" value="ECO:0007669"/>
    <property type="project" value="UniProtKB-ARBA"/>
</dbReference>
<dbReference type="OrthoDB" id="416553at2759"/>
<dbReference type="PIRSF" id="PIRSF006698">
    <property type="entry name" value="Septin"/>
    <property type="match status" value="1"/>
</dbReference>
<dbReference type="InterPro" id="IPR027417">
    <property type="entry name" value="P-loop_NTPase"/>
</dbReference>
<dbReference type="CDD" id="cd01850">
    <property type="entry name" value="CDC_Septin"/>
    <property type="match status" value="1"/>
</dbReference>
<dbReference type="Proteomes" id="UP000182334">
    <property type="component" value="Chromosome VII"/>
</dbReference>
<dbReference type="STRING" id="45354.A0A1L0DPK6"/>
<evidence type="ECO:0000259" key="5">
    <source>
        <dbReference type="PROSITE" id="PS51719"/>
    </source>
</evidence>
<evidence type="ECO:0000313" key="7">
    <source>
        <dbReference type="Proteomes" id="UP000182334"/>
    </source>
</evidence>
<dbReference type="PROSITE" id="PS51719">
    <property type="entry name" value="G_SEPTIN"/>
    <property type="match status" value="1"/>
</dbReference>
<gene>
    <name evidence="6" type="ORF">SAMEA4029010_CIC11G00000002182</name>
</gene>
<keyword evidence="2 4" id="KW-0547">Nucleotide-binding</keyword>
<sequence length="432" mass="49340">MPSNLTVSDNCIGVKDAANSLPTVGLRQLPAQTEQNAKRKGGKLTLVLAGSSGTGKSTFLNTLFGEELLTKTAISPGQEVRERKFELIEDDFTLKLTAVDMPGFGNKMDNQYSWVPIVRYIDHHFKAHLLQEEQPDRRKMRDNRVHVCLYFISSSSTSLSQLDIESMKEISKRVNLIPVIARSDTLNREELGDFKLLVNNTMKAYNIEPCQFVSDQYVLGKIKAVSPYAVIGSNSFFKNADGKLVRARKYHWGIVEIENPLHCDFVQLRELLLSEHMIDLITSMESHYNQFRLLYLQERVSRSVNSLGFNYSLTPDPETDGLRSYLIYKKAKALDTIKMIDGGQDLQIEALEAESRKRLDKSIRLEETKFKQWKSSLLERQKAYNKDLENDFSKIKSLQKEIQILSPKSREEVEIIQQPTIGSDFSLNQLSF</sequence>
<keyword evidence="7" id="KW-1185">Reference proteome</keyword>
<dbReference type="InterPro" id="IPR030379">
    <property type="entry name" value="G_SEPTIN_dom"/>
</dbReference>
<evidence type="ECO:0000256" key="3">
    <source>
        <dbReference type="ARBA" id="ARBA00023134"/>
    </source>
</evidence>
<dbReference type="InterPro" id="IPR016491">
    <property type="entry name" value="Septin"/>
</dbReference>
<protein>
    <submittedName>
        <fullName evidence="6">CIC11C00000002182</fullName>
    </submittedName>
</protein>
<dbReference type="SUPFAM" id="SSF52540">
    <property type="entry name" value="P-loop containing nucleoside triphosphate hydrolases"/>
    <property type="match status" value="1"/>
</dbReference>
<reference evidence="6 7" key="1">
    <citation type="submission" date="2016-10" db="EMBL/GenBank/DDBJ databases">
        <authorList>
            <person name="de Groot N.N."/>
        </authorList>
    </citation>
    <scope>NUCLEOTIDE SEQUENCE [LARGE SCALE GENOMIC DNA]</scope>
    <source>
        <strain evidence="6 7">CBS 141442</strain>
    </source>
</reference>
<dbReference type="GO" id="GO:0005935">
    <property type="term" value="C:cellular bud neck"/>
    <property type="evidence" value="ECO:0007669"/>
    <property type="project" value="UniProtKB-SubCell"/>
</dbReference>
<feature type="domain" description="Septin-type G" evidence="5">
    <location>
        <begin position="40"/>
        <end position="298"/>
    </location>
</feature>
<name>A0A1L0DPK6_9ASCO</name>
<dbReference type="Gene3D" id="3.40.50.300">
    <property type="entry name" value="P-loop containing nucleotide triphosphate hydrolases"/>
    <property type="match status" value="1"/>
</dbReference>
<dbReference type="AlphaFoldDB" id="A0A1L0DPK6"/>
<organism evidence="6 7">
    <name type="scientific">Sungouiella intermedia</name>
    <dbReference type="NCBI Taxonomy" id="45354"/>
    <lineage>
        <taxon>Eukaryota</taxon>
        <taxon>Fungi</taxon>
        <taxon>Dikarya</taxon>
        <taxon>Ascomycota</taxon>
        <taxon>Saccharomycotina</taxon>
        <taxon>Pichiomycetes</taxon>
        <taxon>Metschnikowiaceae</taxon>
        <taxon>Sungouiella</taxon>
    </lineage>
</organism>
<evidence type="ECO:0000256" key="1">
    <source>
        <dbReference type="ARBA" id="ARBA00004266"/>
    </source>
</evidence>
<dbReference type="Pfam" id="PF00735">
    <property type="entry name" value="Septin"/>
    <property type="match status" value="1"/>
</dbReference>
<accession>A0A1L0DPK6</accession>
<proteinExistence type="inferred from homology"/>
<dbReference type="GO" id="GO:0005525">
    <property type="term" value="F:GTP binding"/>
    <property type="evidence" value="ECO:0007669"/>
    <property type="project" value="UniProtKB-KW"/>
</dbReference>
<keyword evidence="3 4" id="KW-0342">GTP-binding</keyword>
<comment type="similarity">
    <text evidence="4">Belongs to the TRAFAC class TrmE-Era-EngA-EngB-Septin-like GTPase superfamily. Septin GTPase family.</text>
</comment>
<evidence type="ECO:0000256" key="4">
    <source>
        <dbReference type="RuleBase" id="RU004560"/>
    </source>
</evidence>
<dbReference type="EMBL" id="LT635762">
    <property type="protein sequence ID" value="SGZ57792.1"/>
    <property type="molecule type" value="Genomic_DNA"/>
</dbReference>
<dbReference type="PANTHER" id="PTHR18884">
    <property type="entry name" value="SEPTIN"/>
    <property type="match status" value="1"/>
</dbReference>
<evidence type="ECO:0000313" key="6">
    <source>
        <dbReference type="EMBL" id="SGZ57792.1"/>
    </source>
</evidence>